<gene>
    <name evidence="3" type="ORF">Mal15_62150</name>
</gene>
<evidence type="ECO:0000256" key="2">
    <source>
        <dbReference type="SAM" id="SignalP"/>
    </source>
</evidence>
<sequence precursor="true">MTMAQIITPLESSTNTMTQSPTLVACLLFFSACSVAANLHAADRGRLIFSDDFQRNESQELKDEVGNGWGTNSERRAGGNKQVDLRNGAMYIYLHKDADHGVSVTHPAEFRNGSVELKFMLEHPKDTLGLNFADLECKEVWAGHLFKVVIGVKQTELADLKTGVMDLKTREARKANTLTPARQAELKTKSKKFDYKLDTGTWYTAVATVNGDTLSVSIDGKHVGSFSSPGIAHPTKRMLRLAVHRNVVVDDLKIYSRD</sequence>
<dbReference type="KEGG" id="smam:Mal15_62150"/>
<organism evidence="3 4">
    <name type="scientific">Stieleria maiorica</name>
    <dbReference type="NCBI Taxonomy" id="2795974"/>
    <lineage>
        <taxon>Bacteria</taxon>
        <taxon>Pseudomonadati</taxon>
        <taxon>Planctomycetota</taxon>
        <taxon>Planctomycetia</taxon>
        <taxon>Pirellulales</taxon>
        <taxon>Pirellulaceae</taxon>
        <taxon>Stieleria</taxon>
    </lineage>
</organism>
<dbReference type="Proteomes" id="UP000321353">
    <property type="component" value="Chromosome"/>
</dbReference>
<keyword evidence="2" id="KW-0732">Signal</keyword>
<dbReference type="AlphaFoldDB" id="A0A5B9ML98"/>
<accession>A0A5B9ML98</accession>
<dbReference type="EMBL" id="CP036264">
    <property type="protein sequence ID" value="QEG02132.1"/>
    <property type="molecule type" value="Genomic_DNA"/>
</dbReference>
<reference evidence="3 4" key="1">
    <citation type="submission" date="2019-02" db="EMBL/GenBank/DDBJ databases">
        <title>Planctomycetal bacteria perform biofilm scaping via a novel small molecule.</title>
        <authorList>
            <person name="Jeske O."/>
            <person name="Boedeker C."/>
            <person name="Wiegand S."/>
            <person name="Breitling P."/>
            <person name="Kallscheuer N."/>
            <person name="Jogler M."/>
            <person name="Rohde M."/>
            <person name="Petersen J."/>
            <person name="Medema M.H."/>
            <person name="Surup F."/>
            <person name="Jogler C."/>
        </authorList>
    </citation>
    <scope>NUCLEOTIDE SEQUENCE [LARGE SCALE GENOMIC DNA]</scope>
    <source>
        <strain evidence="3 4">Mal15</strain>
    </source>
</reference>
<evidence type="ECO:0000313" key="4">
    <source>
        <dbReference type="Proteomes" id="UP000321353"/>
    </source>
</evidence>
<dbReference type="SUPFAM" id="SSF49899">
    <property type="entry name" value="Concanavalin A-like lectins/glucanases"/>
    <property type="match status" value="1"/>
</dbReference>
<keyword evidence="4" id="KW-1185">Reference proteome</keyword>
<evidence type="ECO:0000313" key="3">
    <source>
        <dbReference type="EMBL" id="QEG02132.1"/>
    </source>
</evidence>
<dbReference type="InterPro" id="IPR013320">
    <property type="entry name" value="ConA-like_dom_sf"/>
</dbReference>
<evidence type="ECO:0000256" key="1">
    <source>
        <dbReference type="SAM" id="MobiDB-lite"/>
    </source>
</evidence>
<feature type="region of interest" description="Disordered" evidence="1">
    <location>
        <begin position="60"/>
        <end position="80"/>
    </location>
</feature>
<protein>
    <recommendedName>
        <fullName evidence="5">3-keto-disaccharide hydrolase domain-containing protein</fullName>
    </recommendedName>
</protein>
<evidence type="ECO:0008006" key="5">
    <source>
        <dbReference type="Google" id="ProtNLM"/>
    </source>
</evidence>
<dbReference type="Gene3D" id="2.60.120.560">
    <property type="entry name" value="Exo-inulinase, domain 1"/>
    <property type="match status" value="1"/>
</dbReference>
<name>A0A5B9ML98_9BACT</name>
<proteinExistence type="predicted"/>
<feature type="signal peptide" evidence="2">
    <location>
        <begin position="1"/>
        <end position="36"/>
    </location>
</feature>
<feature type="chain" id="PRO_5022665666" description="3-keto-disaccharide hydrolase domain-containing protein" evidence="2">
    <location>
        <begin position="37"/>
        <end position="258"/>
    </location>
</feature>